<organism evidence="1 2">
    <name type="scientific">Tagetes erecta</name>
    <name type="common">African marigold</name>
    <dbReference type="NCBI Taxonomy" id="13708"/>
    <lineage>
        <taxon>Eukaryota</taxon>
        <taxon>Viridiplantae</taxon>
        <taxon>Streptophyta</taxon>
        <taxon>Embryophyta</taxon>
        <taxon>Tracheophyta</taxon>
        <taxon>Spermatophyta</taxon>
        <taxon>Magnoliopsida</taxon>
        <taxon>eudicotyledons</taxon>
        <taxon>Gunneridae</taxon>
        <taxon>Pentapetalae</taxon>
        <taxon>asterids</taxon>
        <taxon>campanulids</taxon>
        <taxon>Asterales</taxon>
        <taxon>Asteraceae</taxon>
        <taxon>Asteroideae</taxon>
        <taxon>Heliantheae alliance</taxon>
        <taxon>Tageteae</taxon>
        <taxon>Tagetes</taxon>
    </lineage>
</organism>
<evidence type="ECO:0000313" key="1">
    <source>
        <dbReference type="EMBL" id="KAK1421844.1"/>
    </source>
</evidence>
<dbReference type="AlphaFoldDB" id="A0AAD8KF67"/>
<keyword evidence="2" id="KW-1185">Reference proteome</keyword>
<protein>
    <submittedName>
        <fullName evidence="1">Uncharacterized protein</fullName>
    </submittedName>
</protein>
<dbReference type="EMBL" id="JAUHHV010000006">
    <property type="protein sequence ID" value="KAK1421844.1"/>
    <property type="molecule type" value="Genomic_DNA"/>
</dbReference>
<name>A0AAD8KF67_TARER</name>
<sequence length="111" mass="12321">MKLIADPILVNLDCKSRRTSVKVINNDESPGTNSKFINNNESVCSCVARGYQIRSCDNQEVGASGVNGLKFISRSTPTYEVDYNWLLFQFCCKATAVSVQFKVADVSFLLQ</sequence>
<comment type="caution">
    <text evidence="1">The sequence shown here is derived from an EMBL/GenBank/DDBJ whole genome shotgun (WGS) entry which is preliminary data.</text>
</comment>
<dbReference type="Proteomes" id="UP001229421">
    <property type="component" value="Unassembled WGS sequence"/>
</dbReference>
<proteinExistence type="predicted"/>
<accession>A0AAD8KF67</accession>
<reference evidence="1" key="1">
    <citation type="journal article" date="2023" name="bioRxiv">
        <title>Improved chromosome-level genome assembly for marigold (Tagetes erecta).</title>
        <authorList>
            <person name="Jiang F."/>
            <person name="Yuan L."/>
            <person name="Wang S."/>
            <person name="Wang H."/>
            <person name="Xu D."/>
            <person name="Wang A."/>
            <person name="Fan W."/>
        </authorList>
    </citation>
    <scope>NUCLEOTIDE SEQUENCE</scope>
    <source>
        <strain evidence="1">WSJ</strain>
        <tissue evidence="1">Leaf</tissue>
    </source>
</reference>
<evidence type="ECO:0000313" key="2">
    <source>
        <dbReference type="Proteomes" id="UP001229421"/>
    </source>
</evidence>
<gene>
    <name evidence="1" type="ORF">QVD17_24513</name>
</gene>